<organism evidence="2 3">
    <name type="scientific">Romeriopsis navalis LEGE 11480</name>
    <dbReference type="NCBI Taxonomy" id="2777977"/>
    <lineage>
        <taxon>Bacteria</taxon>
        <taxon>Bacillati</taxon>
        <taxon>Cyanobacteriota</taxon>
        <taxon>Cyanophyceae</taxon>
        <taxon>Leptolyngbyales</taxon>
        <taxon>Leptolyngbyaceae</taxon>
        <taxon>Romeriopsis</taxon>
        <taxon>Romeriopsis navalis</taxon>
    </lineage>
</organism>
<dbReference type="EMBL" id="JADEXQ010000083">
    <property type="protein sequence ID" value="MBE9031986.1"/>
    <property type="molecule type" value="Genomic_DNA"/>
</dbReference>
<dbReference type="GO" id="GO:0005524">
    <property type="term" value="F:ATP binding"/>
    <property type="evidence" value="ECO:0007669"/>
    <property type="project" value="UniProtKB-UniRule"/>
</dbReference>
<evidence type="ECO:0000313" key="2">
    <source>
        <dbReference type="EMBL" id="MBE9031986.1"/>
    </source>
</evidence>
<keyword evidence="1" id="KW-0067">ATP-binding</keyword>
<feature type="binding site" evidence="1">
    <location>
        <position position="77"/>
    </location>
    <ligand>
        <name>ATP</name>
        <dbReference type="ChEBI" id="CHEBI:30616"/>
    </ligand>
</feature>
<reference evidence="2" key="1">
    <citation type="submission" date="2020-10" db="EMBL/GenBank/DDBJ databases">
        <authorList>
            <person name="Castelo-Branco R."/>
            <person name="Eusebio N."/>
            <person name="Adriana R."/>
            <person name="Vieira A."/>
            <person name="Brugerolle De Fraissinette N."/>
            <person name="Rezende De Castro R."/>
            <person name="Schneider M.P."/>
            <person name="Vasconcelos V."/>
            <person name="Leao P.N."/>
        </authorList>
    </citation>
    <scope>NUCLEOTIDE SEQUENCE</scope>
    <source>
        <strain evidence="2">LEGE 11480</strain>
    </source>
</reference>
<evidence type="ECO:0000256" key="1">
    <source>
        <dbReference type="PROSITE-ProRule" id="PRU10141"/>
    </source>
</evidence>
<dbReference type="PROSITE" id="PS00107">
    <property type="entry name" value="PROTEIN_KINASE_ATP"/>
    <property type="match status" value="1"/>
</dbReference>
<name>A0A928VNX1_9CYAN</name>
<keyword evidence="2" id="KW-0808">Transferase</keyword>
<accession>A0A928VNX1</accession>
<gene>
    <name evidence="2" type="ORF">IQ266_19805</name>
</gene>
<dbReference type="InterPro" id="IPR017441">
    <property type="entry name" value="Protein_kinase_ATP_BS"/>
</dbReference>
<dbReference type="InterPro" id="IPR011009">
    <property type="entry name" value="Kinase-like_dom_sf"/>
</dbReference>
<keyword evidence="2" id="KW-0723">Serine/threonine-protein kinase</keyword>
<keyword evidence="3" id="KW-1185">Reference proteome</keyword>
<evidence type="ECO:0000313" key="3">
    <source>
        <dbReference type="Proteomes" id="UP000625316"/>
    </source>
</evidence>
<dbReference type="GO" id="GO:0004674">
    <property type="term" value="F:protein serine/threonine kinase activity"/>
    <property type="evidence" value="ECO:0007669"/>
    <property type="project" value="UniProtKB-KW"/>
</dbReference>
<dbReference type="Proteomes" id="UP000625316">
    <property type="component" value="Unassembled WGS sequence"/>
</dbReference>
<comment type="caution">
    <text evidence="2">The sequence shown here is derived from an EMBL/GenBank/DDBJ whole genome shotgun (WGS) entry which is preliminary data.</text>
</comment>
<sequence>MMDGVSLEQFLHSPARSLLTYPQSELAAARIDELQALGITKIYNYGAVRLQHWHCLGLGYFGLVLLVEYQGQLTALKVRRSDASRASFEQEAAMLRLANTKQIGPKLQGVSQDFLLMDYVAGPLFVNWLKADVIDNVQTVHDLVLNLLQQAFQLDQLGLDHGNLRCVTAHVIVSNNQPILLDFSSASTTRRPANITTLIQGLFWGTSLVPLLQQYGLQLDRETAIPLLRSYKQQPSAENFEQLLNQIFGARSTSV</sequence>
<keyword evidence="1" id="KW-0547">Nucleotide-binding</keyword>
<protein>
    <submittedName>
        <fullName evidence="2">Serine/threonine protein kinase</fullName>
    </submittedName>
</protein>
<keyword evidence="2" id="KW-0418">Kinase</keyword>
<proteinExistence type="predicted"/>
<dbReference type="SUPFAM" id="SSF56112">
    <property type="entry name" value="Protein kinase-like (PK-like)"/>
    <property type="match status" value="1"/>
</dbReference>
<dbReference type="AlphaFoldDB" id="A0A928VNX1"/>